<dbReference type="HOGENOM" id="CLU_510640_0_0_4"/>
<feature type="compositionally biased region" description="Low complexity" evidence="1">
    <location>
        <begin position="51"/>
        <end position="60"/>
    </location>
</feature>
<organism evidence="2 3">
    <name type="scientific">Burkholderia pseudomallei (strain 1710b)</name>
    <dbReference type="NCBI Taxonomy" id="320372"/>
    <lineage>
        <taxon>Bacteria</taxon>
        <taxon>Pseudomonadati</taxon>
        <taxon>Pseudomonadota</taxon>
        <taxon>Betaproteobacteria</taxon>
        <taxon>Burkholderiales</taxon>
        <taxon>Burkholderiaceae</taxon>
        <taxon>Burkholderia</taxon>
        <taxon>pseudomallei group</taxon>
    </lineage>
</organism>
<evidence type="ECO:0000256" key="1">
    <source>
        <dbReference type="SAM" id="MobiDB-lite"/>
    </source>
</evidence>
<feature type="region of interest" description="Disordered" evidence="1">
    <location>
        <begin position="513"/>
        <end position="533"/>
    </location>
</feature>
<sequence>MPDGDDVRDGESEGRATAAAADERAGARGRPPRLPTAARSRGGGARRAARRPGGPAPAAFARSARVGDVAPVHAAAGGIRAIDRAIVAEQREREQQLLERFRARGAAREQRRRGRIEHDEVGFRVRRERADRVREIERVRGACRREPEHARRAQVMARHPRDLVRFVHRLEHRERCAAADVGRERDGHVPRVRALEIEQAAAEEQVRRRAVRGDRARFGEAPAVVVVEMDAVAVHGATAQQPVVIVDIEIAAPLGKQLGRPAELVEILRDVALDEHVRMKPGERAARFELCVRRCRREARRERVRLPAVAVPAGDQLGAVFVARLRGVAQELGAVAVHQHLARDHPQAARLARAEQRVGRLLVHRAVDERRRRAAREQRIEEELGDVARMRGIGEAPLGRERVAVEPRQQARRRRGDHFGLRIVHVRVDEAGRDQLVAHLDERRAGREARGERRMGARRDDAPVLDDQQAVLVVRERIVRLRGVAVEPQQAGAESGLSHRGESVSIEIRVVRRAAATARRPPTSRASRRRGGR</sequence>
<evidence type="ECO:0000313" key="3">
    <source>
        <dbReference type="Proteomes" id="UP000002700"/>
    </source>
</evidence>
<gene>
    <name evidence="2" type="ordered locus">BURPS1710b_3024</name>
</gene>
<feature type="region of interest" description="Disordered" evidence="1">
    <location>
        <begin position="1"/>
        <end position="60"/>
    </location>
</feature>
<dbReference type="EMBL" id="CP000124">
    <property type="protein sequence ID" value="ABA49208.1"/>
    <property type="molecule type" value="Genomic_DNA"/>
</dbReference>
<dbReference type="AlphaFoldDB" id="Q3JPV2"/>
<reference evidence="2 3" key="1">
    <citation type="submission" date="2005-09" db="EMBL/GenBank/DDBJ databases">
        <authorList>
            <person name="Woods D.E."/>
            <person name="Nierman W.C."/>
        </authorList>
    </citation>
    <scope>NUCLEOTIDE SEQUENCE [LARGE SCALE GENOMIC DNA]</scope>
    <source>
        <strain evidence="2 3">1710b</strain>
    </source>
</reference>
<dbReference type="EnsemblBacteria" id="ABA49208">
    <property type="protein sequence ID" value="ABA49208"/>
    <property type="gene ID" value="BURPS1710b_3024"/>
</dbReference>
<accession>Q3JPV2</accession>
<feature type="compositionally biased region" description="Low complexity" evidence="1">
    <location>
        <begin position="513"/>
        <end position="525"/>
    </location>
</feature>
<dbReference type="Proteomes" id="UP000002700">
    <property type="component" value="Chromosome I"/>
</dbReference>
<proteinExistence type="predicted"/>
<protein>
    <submittedName>
        <fullName evidence="2">Uncharacterized protein</fullName>
    </submittedName>
</protein>
<dbReference type="KEGG" id="bpm:BURPS1710b_3024"/>
<feature type="compositionally biased region" description="Basic and acidic residues" evidence="1">
    <location>
        <begin position="1"/>
        <end position="14"/>
    </location>
</feature>
<evidence type="ECO:0000313" key="2">
    <source>
        <dbReference type="EMBL" id="ABA49208.1"/>
    </source>
</evidence>
<name>Q3JPV2_BURP1</name>